<dbReference type="InterPro" id="IPR000834">
    <property type="entry name" value="Peptidase_M14"/>
</dbReference>
<dbReference type="PRINTS" id="PR00765">
    <property type="entry name" value="CRBOXYPTASEA"/>
</dbReference>
<keyword evidence="4" id="KW-0645">Protease</keyword>
<sequence>MLVRLRQVLLLASILVLAVDQCFGINWNSDIVASEAEEVAAHNDRLWMYFKKQLEDDTLFQSQEQMTNIVGSFKDVDTNRIRNHNYTEMTDWLNEYANKYPNITMLYSVGKSVQNRDLWVIVISQNPRTHSTGIPEFKYVGNIHGNEVVGRETLLYLIAILCENYGHNRFLTEMVNTTRIHIMPSMNPDGYEAGVRGDHMGYMGRSNANQVDLNRNFPPRYIAHEEDDGAPIQPETKAAMQWMQDYPFILSASLHGGSLVANYPYDDSDSGRDGIYTETTDDKLFVGLAYTYARAHRNMWKTGRRCGLNFDGDTFLNGITNGAEWYHLAGGMQDWQYLHTNSFEVTIEMGCFKYPTDDLLPALWDDHKYALLAFLNLVHKGVVGYVLDEKGNPVKDAVISVNPGKNITTTTDGEFWRLLFPGTYNLTVSCTNHETTTVTVTVTDGPAEHLNITLPRKYCKPGEYGEHIRGNGTIRIAVVGLDDFGRLVIGSMANETCAPNTLFTLTFRSATLTLLPKYDNNTLKFLKHQYYNAILTLRKGHPSSMVYSSVGNTPKSFDKQQFDNSLQKVFQEDATFCVDEIPKTKVLNIIKKIVEDKMFVIDIPVGCSAFSLNKYMAALAAVLQTVAGFYTTPNGNIPPLPALSPSNLFPDHLPPSELVKTTFNIGHIKQEHCGIEVDINQVKTIVMGAEVGPAVLIMAAEERTEVMLYQMITSFCDSRRTNPVVHQLFKTSTIIVALSALNSSGDCYDYPDILPFEQTITTVVTKYPLVDVALILGTGGMRVRYIDVSRRGLAKSLAFAYANKHAIMNVEMPEMCSKSEKRPTVDVGKWSGEFIKFPDVILVQTACCYGQRDPAYLFSENSASITEVLQRKLTGVMGKVLSRSGTPVMAPVIVHVEDLSTEFTSVADGFYFVNLPKGTHKIIIRKENYHPVVFHVTVTESLTSVRDVVLLKTFTISSFIIGGNFRFALLILIIVFASAYCVYRLYWRRGVAAGRPWEEGFKMLPQDDDFSDSDDVDDLKLITSR</sequence>
<keyword evidence="10" id="KW-1133">Transmembrane helix</keyword>
<feature type="active site" description="Proton donor/acceptor" evidence="9">
    <location>
        <position position="348"/>
    </location>
</feature>
<dbReference type="AlphaFoldDB" id="A0A0N5B0H4"/>
<evidence type="ECO:0000256" key="2">
    <source>
        <dbReference type="ARBA" id="ARBA00005988"/>
    </source>
</evidence>
<evidence type="ECO:0000256" key="6">
    <source>
        <dbReference type="ARBA" id="ARBA00022801"/>
    </source>
</evidence>
<dbReference type="PANTHER" id="PTHR11532">
    <property type="entry name" value="PROTEASE M14 CARBOXYPEPTIDASE"/>
    <property type="match status" value="1"/>
</dbReference>
<feature type="transmembrane region" description="Helical" evidence="10">
    <location>
        <begin position="967"/>
        <end position="986"/>
    </location>
</feature>
<feature type="chain" id="PRO_5005893559" evidence="11">
    <location>
        <begin position="25"/>
        <end position="1025"/>
    </location>
</feature>
<evidence type="ECO:0000313" key="13">
    <source>
        <dbReference type="Proteomes" id="UP000046393"/>
    </source>
</evidence>
<dbReference type="GO" id="GO:0005615">
    <property type="term" value="C:extracellular space"/>
    <property type="evidence" value="ECO:0007669"/>
    <property type="project" value="TreeGrafter"/>
</dbReference>
<evidence type="ECO:0000256" key="4">
    <source>
        <dbReference type="ARBA" id="ARBA00022670"/>
    </source>
</evidence>
<dbReference type="GO" id="GO:0008270">
    <property type="term" value="F:zinc ion binding"/>
    <property type="evidence" value="ECO:0007669"/>
    <property type="project" value="InterPro"/>
</dbReference>
<dbReference type="InterPro" id="IPR050753">
    <property type="entry name" value="Peptidase_M14_domain"/>
</dbReference>
<dbReference type="InterPro" id="IPR008969">
    <property type="entry name" value="CarboxyPept-like_regulatory"/>
</dbReference>
<name>A0A0N5B0H4_9BILA</name>
<comment type="similarity">
    <text evidence="2 9">Belongs to the peptidase M14 family.</text>
</comment>
<dbReference type="InterPro" id="IPR057247">
    <property type="entry name" value="CARBOXYPEPT_ZN_2"/>
</dbReference>
<protein>
    <submittedName>
        <fullName evidence="14">Peptidase_M14 domain-containing protein</fullName>
    </submittedName>
</protein>
<evidence type="ECO:0000256" key="8">
    <source>
        <dbReference type="ARBA" id="ARBA00023180"/>
    </source>
</evidence>
<dbReference type="WBParaSite" id="SMUV_0001077601-mRNA-1">
    <property type="protein sequence ID" value="SMUV_0001077601-mRNA-1"/>
    <property type="gene ID" value="SMUV_0001077601"/>
</dbReference>
<accession>A0A0N5B0H4</accession>
<evidence type="ECO:0000256" key="1">
    <source>
        <dbReference type="ARBA" id="ARBA00001947"/>
    </source>
</evidence>
<dbReference type="PANTHER" id="PTHR11532:SF62">
    <property type="entry name" value="CARBOXYPEPTIDASE D"/>
    <property type="match status" value="1"/>
</dbReference>
<dbReference type="Gene3D" id="3.40.630.10">
    <property type="entry name" value="Zn peptidases"/>
    <property type="match status" value="1"/>
</dbReference>
<dbReference type="CDD" id="cd11308">
    <property type="entry name" value="Peptidase_M14NE-CP-C_like"/>
    <property type="match status" value="1"/>
</dbReference>
<dbReference type="SUPFAM" id="SSF49464">
    <property type="entry name" value="Carboxypeptidase regulatory domain-like"/>
    <property type="match status" value="2"/>
</dbReference>
<dbReference type="Pfam" id="PF13620">
    <property type="entry name" value="CarboxypepD_reg"/>
    <property type="match status" value="1"/>
</dbReference>
<evidence type="ECO:0000256" key="3">
    <source>
        <dbReference type="ARBA" id="ARBA00022645"/>
    </source>
</evidence>
<keyword evidence="13" id="KW-1185">Reference proteome</keyword>
<dbReference type="GO" id="GO:0004181">
    <property type="term" value="F:metallocarboxypeptidase activity"/>
    <property type="evidence" value="ECO:0007669"/>
    <property type="project" value="InterPro"/>
</dbReference>
<dbReference type="FunFam" id="3.40.630.10:FF:000020">
    <property type="entry name" value="Carboxypeptidase D"/>
    <property type="match status" value="1"/>
</dbReference>
<evidence type="ECO:0000256" key="9">
    <source>
        <dbReference type="PROSITE-ProRule" id="PRU01379"/>
    </source>
</evidence>
<keyword evidence="11" id="KW-0732">Signal</keyword>
<evidence type="ECO:0000256" key="11">
    <source>
        <dbReference type="SAM" id="SignalP"/>
    </source>
</evidence>
<proteinExistence type="inferred from homology"/>
<keyword evidence="8" id="KW-0325">Glycoprotein</keyword>
<dbReference type="PROSITE" id="PS52035">
    <property type="entry name" value="PEPTIDASE_M14"/>
    <property type="match status" value="1"/>
</dbReference>
<dbReference type="InterPro" id="IPR057246">
    <property type="entry name" value="CARBOXYPEPT_ZN_1"/>
</dbReference>
<reference evidence="14" key="1">
    <citation type="submission" date="2017-02" db="UniProtKB">
        <authorList>
            <consortium name="WormBaseParasite"/>
        </authorList>
    </citation>
    <scope>IDENTIFICATION</scope>
</reference>
<evidence type="ECO:0000256" key="5">
    <source>
        <dbReference type="ARBA" id="ARBA00022723"/>
    </source>
</evidence>
<keyword evidence="10" id="KW-0472">Membrane</keyword>
<dbReference type="GO" id="GO:0006518">
    <property type="term" value="P:peptide metabolic process"/>
    <property type="evidence" value="ECO:0007669"/>
    <property type="project" value="TreeGrafter"/>
</dbReference>
<evidence type="ECO:0000313" key="14">
    <source>
        <dbReference type="WBParaSite" id="SMUV_0001077601-mRNA-1"/>
    </source>
</evidence>
<dbReference type="Pfam" id="PF00246">
    <property type="entry name" value="Peptidase_M14"/>
    <property type="match status" value="1"/>
</dbReference>
<keyword evidence="3" id="KW-0121">Carboxypeptidase</keyword>
<feature type="domain" description="Peptidase M14" evidence="12">
    <location>
        <begin position="82"/>
        <end position="378"/>
    </location>
</feature>
<dbReference type="Proteomes" id="UP000046393">
    <property type="component" value="Unplaced"/>
</dbReference>
<keyword evidence="10" id="KW-0812">Transmembrane</keyword>
<keyword evidence="7" id="KW-0862">Zinc</keyword>
<evidence type="ECO:0000259" key="12">
    <source>
        <dbReference type="PROSITE" id="PS52035"/>
    </source>
</evidence>
<dbReference type="STRING" id="451379.A0A0N5B0H4"/>
<keyword evidence="5" id="KW-0479">Metal-binding</keyword>
<comment type="cofactor">
    <cofactor evidence="1">
        <name>Zn(2+)</name>
        <dbReference type="ChEBI" id="CHEBI:29105"/>
    </cofactor>
</comment>
<organism evidence="13 14">
    <name type="scientific">Syphacia muris</name>
    <dbReference type="NCBI Taxonomy" id="451379"/>
    <lineage>
        <taxon>Eukaryota</taxon>
        <taxon>Metazoa</taxon>
        <taxon>Ecdysozoa</taxon>
        <taxon>Nematoda</taxon>
        <taxon>Chromadorea</taxon>
        <taxon>Rhabditida</taxon>
        <taxon>Spirurina</taxon>
        <taxon>Oxyuridomorpha</taxon>
        <taxon>Oxyuroidea</taxon>
        <taxon>Oxyuridae</taxon>
        <taxon>Syphacia</taxon>
    </lineage>
</organism>
<feature type="signal peptide" evidence="11">
    <location>
        <begin position="1"/>
        <end position="24"/>
    </location>
</feature>
<dbReference type="SMART" id="SM00631">
    <property type="entry name" value="Zn_pept"/>
    <property type="match status" value="1"/>
</dbReference>
<evidence type="ECO:0000256" key="7">
    <source>
        <dbReference type="ARBA" id="ARBA00022833"/>
    </source>
</evidence>
<dbReference type="Gene3D" id="2.60.40.1120">
    <property type="entry name" value="Carboxypeptidase-like, regulatory domain"/>
    <property type="match status" value="2"/>
</dbReference>
<dbReference type="GO" id="GO:0016485">
    <property type="term" value="P:protein processing"/>
    <property type="evidence" value="ECO:0007669"/>
    <property type="project" value="TreeGrafter"/>
</dbReference>
<dbReference type="PROSITE" id="PS00133">
    <property type="entry name" value="CARBOXYPEPT_ZN_2"/>
    <property type="match status" value="1"/>
</dbReference>
<keyword evidence="6" id="KW-0378">Hydrolase</keyword>
<dbReference type="CDD" id="cd03858">
    <property type="entry name" value="M14_CP_N-E_like"/>
    <property type="match status" value="1"/>
</dbReference>
<evidence type="ECO:0000256" key="10">
    <source>
        <dbReference type="SAM" id="Phobius"/>
    </source>
</evidence>
<dbReference type="SUPFAM" id="SSF53187">
    <property type="entry name" value="Zn-dependent exopeptidases"/>
    <property type="match status" value="1"/>
</dbReference>
<dbReference type="PROSITE" id="PS00132">
    <property type="entry name" value="CARBOXYPEPT_ZN_1"/>
    <property type="match status" value="1"/>
</dbReference>